<proteinExistence type="inferred from homology"/>
<dbReference type="InterPro" id="IPR015648">
    <property type="entry name" value="Transcrpt_fac_DP"/>
</dbReference>
<dbReference type="PANTHER" id="PTHR12548">
    <property type="entry name" value="TRANSCRIPTION FACTOR DP"/>
    <property type="match status" value="1"/>
</dbReference>
<dbReference type="OMA" id="MILIGCH"/>
<dbReference type="SMART" id="SM01372">
    <property type="entry name" value="E2F_TDP"/>
    <property type="match status" value="1"/>
</dbReference>
<accession>A0A8S1M0J8</accession>
<comment type="similarity">
    <text evidence="1">Belongs to the E2F/DP family.</text>
</comment>
<reference evidence="3" key="1">
    <citation type="submission" date="2021-01" db="EMBL/GenBank/DDBJ databases">
        <authorList>
            <consortium name="Genoscope - CEA"/>
            <person name="William W."/>
        </authorList>
    </citation>
    <scope>NUCLEOTIDE SEQUENCE</scope>
</reference>
<dbReference type="EMBL" id="CAJJDM010000045">
    <property type="protein sequence ID" value="CAD8070456.1"/>
    <property type="molecule type" value="Genomic_DNA"/>
</dbReference>
<feature type="domain" description="E2F/DP family winged-helix DNA-binding" evidence="2">
    <location>
        <begin position="48"/>
        <end position="122"/>
    </location>
</feature>
<evidence type="ECO:0000259" key="2">
    <source>
        <dbReference type="SMART" id="SM01372"/>
    </source>
</evidence>
<gene>
    <name evidence="3" type="ORF">PPRIM_AZ9-3.1.T0450257</name>
</gene>
<dbReference type="GO" id="GO:0000981">
    <property type="term" value="F:DNA-binding transcription factor activity, RNA polymerase II-specific"/>
    <property type="evidence" value="ECO:0007669"/>
    <property type="project" value="TreeGrafter"/>
</dbReference>
<keyword evidence="4" id="KW-1185">Reference proteome</keyword>
<keyword evidence="1" id="KW-0539">Nucleus</keyword>
<sequence length="302" mass="34943">MDYDGEASQFPDVSRFSFNPNGVLHPKPVYSQCSFTGVKKKNFSLHGSKNKGLRNLSYKVKKIIESEARTTYRFVADKLVSEDSEQKKEEQNVKRRVYDALNVLIAAGVIIKKKKFLFATQETFKSGKYLIILIGCHNKEKWQKIKEDQQLLQKKHQVLNHKKQYLIDLVKKMLCVRHLITKNNNNKSLPNSQNAVETFLKDEKVEASQVLCSQQSMQSGNLLNSYVQPQIVFQLPLFAFWSKPEDLRIVIKSQKEVSLTSKKSCSFLKETELIQNVHQQVLLSKVFDNKSFISFYQNLTKN</sequence>
<protein>
    <recommendedName>
        <fullName evidence="2">E2F/DP family winged-helix DNA-binding domain-containing protein</fullName>
    </recommendedName>
</protein>
<organism evidence="3 4">
    <name type="scientific">Paramecium primaurelia</name>
    <dbReference type="NCBI Taxonomy" id="5886"/>
    <lineage>
        <taxon>Eukaryota</taxon>
        <taxon>Sar</taxon>
        <taxon>Alveolata</taxon>
        <taxon>Ciliophora</taxon>
        <taxon>Intramacronucleata</taxon>
        <taxon>Oligohymenophorea</taxon>
        <taxon>Peniculida</taxon>
        <taxon>Parameciidae</taxon>
        <taxon>Paramecium</taxon>
    </lineage>
</organism>
<evidence type="ECO:0000256" key="1">
    <source>
        <dbReference type="RuleBase" id="RU003796"/>
    </source>
</evidence>
<dbReference type="AlphaFoldDB" id="A0A8S1M0J8"/>
<dbReference type="Proteomes" id="UP000688137">
    <property type="component" value="Unassembled WGS sequence"/>
</dbReference>
<dbReference type="GO" id="GO:0005634">
    <property type="term" value="C:nucleus"/>
    <property type="evidence" value="ECO:0007669"/>
    <property type="project" value="UniProtKB-SubCell"/>
</dbReference>
<evidence type="ECO:0000313" key="4">
    <source>
        <dbReference type="Proteomes" id="UP000688137"/>
    </source>
</evidence>
<keyword evidence="1" id="KW-0238">DNA-binding</keyword>
<comment type="caution">
    <text evidence="3">The sequence shown here is derived from an EMBL/GenBank/DDBJ whole genome shotgun (WGS) entry which is preliminary data.</text>
</comment>
<dbReference type="GO" id="GO:0000977">
    <property type="term" value="F:RNA polymerase II transcription regulatory region sequence-specific DNA binding"/>
    <property type="evidence" value="ECO:0007669"/>
    <property type="project" value="TreeGrafter"/>
</dbReference>
<dbReference type="Pfam" id="PF02319">
    <property type="entry name" value="WHD_E2F_TDP"/>
    <property type="match status" value="1"/>
</dbReference>
<name>A0A8S1M0J8_PARPR</name>
<dbReference type="GO" id="GO:0005667">
    <property type="term" value="C:transcription regulator complex"/>
    <property type="evidence" value="ECO:0007669"/>
    <property type="project" value="InterPro"/>
</dbReference>
<evidence type="ECO:0000313" key="3">
    <source>
        <dbReference type="EMBL" id="CAD8070456.1"/>
    </source>
</evidence>
<dbReference type="InterPro" id="IPR003316">
    <property type="entry name" value="E2F_WHTH_DNA-bd_dom"/>
</dbReference>
<dbReference type="PANTHER" id="PTHR12548:SF9">
    <property type="entry name" value="TRANSCRIPTION FACTOR DP"/>
    <property type="match status" value="1"/>
</dbReference>
<keyword evidence="1" id="KW-0805">Transcription regulation</keyword>
<dbReference type="GO" id="GO:0051726">
    <property type="term" value="P:regulation of cell cycle"/>
    <property type="evidence" value="ECO:0007669"/>
    <property type="project" value="InterPro"/>
</dbReference>
<keyword evidence="1" id="KW-0804">Transcription</keyword>
<comment type="subcellular location">
    <subcellularLocation>
        <location evidence="1">Nucleus</location>
    </subcellularLocation>
</comment>